<dbReference type="EMBL" id="CP111024">
    <property type="protein sequence ID" value="WAR23069.1"/>
    <property type="molecule type" value="Genomic_DNA"/>
</dbReference>
<dbReference type="SUPFAM" id="SSF47819">
    <property type="entry name" value="HRDC-like"/>
    <property type="match status" value="1"/>
</dbReference>
<evidence type="ECO:0000256" key="3">
    <source>
        <dbReference type="ARBA" id="ARBA00016672"/>
    </source>
</evidence>
<comment type="subcellular location">
    <subcellularLocation>
        <location evidence="1">Nucleus</location>
    </subcellularLocation>
</comment>
<evidence type="ECO:0000256" key="6">
    <source>
        <dbReference type="ARBA" id="ARBA00023242"/>
    </source>
</evidence>
<accession>A0ABY7FP25</accession>
<dbReference type="Gene3D" id="1.20.1250.40">
    <property type="match status" value="1"/>
</dbReference>
<evidence type="ECO:0000256" key="5">
    <source>
        <dbReference type="ARBA" id="ARBA00023163"/>
    </source>
</evidence>
<evidence type="ECO:0000256" key="4">
    <source>
        <dbReference type="ARBA" id="ARBA00022478"/>
    </source>
</evidence>
<organism evidence="12 13">
    <name type="scientific">Mya arenaria</name>
    <name type="common">Soft-shell clam</name>
    <dbReference type="NCBI Taxonomy" id="6604"/>
    <lineage>
        <taxon>Eukaryota</taxon>
        <taxon>Metazoa</taxon>
        <taxon>Spiralia</taxon>
        <taxon>Lophotrochozoa</taxon>
        <taxon>Mollusca</taxon>
        <taxon>Bivalvia</taxon>
        <taxon>Autobranchia</taxon>
        <taxon>Heteroconchia</taxon>
        <taxon>Euheterodonta</taxon>
        <taxon>Imparidentia</taxon>
        <taxon>Neoheterodontei</taxon>
        <taxon>Myida</taxon>
        <taxon>Myoidea</taxon>
        <taxon>Myidae</taxon>
        <taxon>Mya</taxon>
    </lineage>
</organism>
<feature type="compositionally biased region" description="Acidic residues" evidence="10">
    <location>
        <begin position="122"/>
        <end position="140"/>
    </location>
</feature>
<evidence type="ECO:0000256" key="8">
    <source>
        <dbReference type="ARBA" id="ARBA00044007"/>
    </source>
</evidence>
<comment type="subunit">
    <text evidence="8">Component of the RNA polymerase III complex consisting of 17 subunits: a ten-subunit horseshoe-shaped catalytic core composed of POLR3A/RPC1, POLR3B/RPC2, POLR1C/RPAC1, POLR1D/RPAC2, POLR3K/RPC10, POLR2E/RPABC1, POLR2F/RPABC2, POLR2H/RPABC3, POLR2K/RPABC4 and POLR2L/RPABC5; a mobile stalk composed of two subunits POLR3H/RPC8 and CRCP/RPC9, protruding from the core and functioning primarily in transcription initiation; and additional subunits homologous to general transcription factors of the RNA polymerase II machinery, POLR3C/RPC3-POLR3F/RPC6-POLR3G/RPC7 heterotrimer required for transcription initiation and POLR3D/RPC4-POLR3E/RPC5 heterodimer involved in both transcription initiation and termination.</text>
</comment>
<comment type="similarity">
    <text evidence="2">Belongs to the eukaryotic RPC9 RNA polymerase subunit family.</text>
</comment>
<dbReference type="InterPro" id="IPR010997">
    <property type="entry name" value="HRDC-like_sf"/>
</dbReference>
<dbReference type="Pfam" id="PF03874">
    <property type="entry name" value="RNA_pol_Rpb4"/>
    <property type="match status" value="1"/>
</dbReference>
<evidence type="ECO:0000256" key="1">
    <source>
        <dbReference type="ARBA" id="ARBA00004123"/>
    </source>
</evidence>
<feature type="domain" description="RNA polymerase Rpb4/RPC9 core" evidence="11">
    <location>
        <begin position="1"/>
        <end position="122"/>
    </location>
</feature>
<evidence type="ECO:0000256" key="10">
    <source>
        <dbReference type="SAM" id="MobiDB-lite"/>
    </source>
</evidence>
<name>A0ABY7FP25_MYAAR</name>
<dbReference type="InterPro" id="IPR038324">
    <property type="entry name" value="Rpb4/RPC9_sf"/>
</dbReference>
<evidence type="ECO:0000256" key="9">
    <source>
        <dbReference type="ARBA" id="ARBA00045808"/>
    </source>
</evidence>
<keyword evidence="5" id="KW-0804">Transcription</keyword>
<evidence type="ECO:0000313" key="12">
    <source>
        <dbReference type="EMBL" id="WAR23069.1"/>
    </source>
</evidence>
<evidence type="ECO:0000259" key="11">
    <source>
        <dbReference type="SMART" id="SM00657"/>
    </source>
</evidence>
<gene>
    <name evidence="12" type="ORF">MAR_036738</name>
</gene>
<evidence type="ECO:0000256" key="7">
    <source>
        <dbReference type="ARBA" id="ARBA00043924"/>
    </source>
</evidence>
<dbReference type="SMART" id="SM00657">
    <property type="entry name" value="RPOL4c"/>
    <property type="match status" value="1"/>
</dbReference>
<reference evidence="12" key="1">
    <citation type="submission" date="2022-11" db="EMBL/GenBank/DDBJ databases">
        <title>Centuries of genome instability and evolution in soft-shell clam transmissible cancer (bioRxiv).</title>
        <authorList>
            <person name="Hart S.F.M."/>
            <person name="Yonemitsu M.A."/>
            <person name="Giersch R.M."/>
            <person name="Beal B.F."/>
            <person name="Arriagada G."/>
            <person name="Davis B.W."/>
            <person name="Ostrander E.A."/>
            <person name="Goff S.P."/>
            <person name="Metzger M.J."/>
        </authorList>
    </citation>
    <scope>NUCLEOTIDE SEQUENCE</scope>
    <source>
        <strain evidence="12">MELC-2E11</strain>
        <tissue evidence="12">Siphon/mantle</tissue>
    </source>
</reference>
<keyword evidence="13" id="KW-1185">Reference proteome</keyword>
<feature type="region of interest" description="Disordered" evidence="10">
    <location>
        <begin position="118"/>
        <end position="140"/>
    </location>
</feature>
<comment type="function">
    <text evidence="7">Accessory protein for the calcitonin gene-related peptide (CGRP) receptor. It modulates CGRP responsiveness in a variety of tissues.</text>
</comment>
<evidence type="ECO:0000313" key="13">
    <source>
        <dbReference type="Proteomes" id="UP001164746"/>
    </source>
</evidence>
<dbReference type="PANTHER" id="PTHR15561">
    <property type="entry name" value="CALCITONIN GENE-RELATED PEPTIDE-RECEPTOR COMPONENT PROTEIN"/>
    <property type="match status" value="1"/>
</dbReference>
<dbReference type="InterPro" id="IPR006590">
    <property type="entry name" value="RNA_pol_Rpb4/RPC9_core"/>
</dbReference>
<dbReference type="InterPro" id="IPR005574">
    <property type="entry name" value="Rpb4/RPC9"/>
</dbReference>
<keyword evidence="4" id="KW-0240">DNA-directed RNA polymerase</keyword>
<sequence>MEVKKEKSAMLSNYEVLALLQDIQKGHNKQKKMHTNIATVSYEIIQHLENTACAKQSPEVISNFMKALEPYKLTKAEKLQFLNLRPRTAVEIQLIVEESEERLTEDQIYELLDLLGQHLPGDDTEQEQEEMEEEEIVDQE</sequence>
<protein>
    <recommendedName>
        <fullName evidence="3">DNA-directed RNA polymerase III subunit RPC9</fullName>
    </recommendedName>
</protein>
<keyword evidence="6" id="KW-0539">Nucleus</keyword>
<comment type="function">
    <text evidence="9">DNA-dependent RNA polymerase catalyzes the transcription of DNA into RNA using the four ribonucleoside triphosphates as substrates. Specific peripheric component of RNA polymerase III (Pol III) which synthesizes small non-coding RNAs including 5S rRNA, snRNAs, tRNAs and miRNAs from at least 500 distinct genomic loci. With POLR3H/RPC8 forms a mobile stalk that protrudes from Pol III core and functions primarily in transcription initiation. Pol III plays a key role in sensing and limiting infection by intracellular bacteria and DNA viruses. Acts as nuclear and cytosolic DNA sensor involved in innate immune response. Can sense non-self dsDNA that serves as template for transcription into dsRNA. The non-self RNA polymerase III transcripts, such as Epstein-Barr virus-encoded RNAs (EBERs) induce type I interferon and NF-kappa-B through the RIG-I pathway.</text>
</comment>
<dbReference type="PANTHER" id="PTHR15561:SF0">
    <property type="entry name" value="DNA-DIRECTED RNA POLYMERASE III SUBUNIT RPC9"/>
    <property type="match status" value="1"/>
</dbReference>
<dbReference type="InterPro" id="IPR038846">
    <property type="entry name" value="RPC9"/>
</dbReference>
<dbReference type="Proteomes" id="UP001164746">
    <property type="component" value="Chromosome 13"/>
</dbReference>
<evidence type="ECO:0000256" key="2">
    <source>
        <dbReference type="ARBA" id="ARBA00006898"/>
    </source>
</evidence>
<proteinExistence type="inferred from homology"/>